<proteinExistence type="predicted"/>
<evidence type="ECO:0000259" key="3">
    <source>
        <dbReference type="PROSITE" id="PS50110"/>
    </source>
</evidence>
<dbReference type="RefSeq" id="WP_146398097.1">
    <property type="nucleotide sequence ID" value="NZ_SJPQ01000001.1"/>
</dbReference>
<accession>A0A5C5ZTU1</accession>
<dbReference type="PANTHER" id="PTHR44591">
    <property type="entry name" value="STRESS RESPONSE REGULATOR PROTEIN 1"/>
    <property type="match status" value="1"/>
</dbReference>
<dbReference type="EMBL" id="SJPQ01000001">
    <property type="protein sequence ID" value="TWT90849.1"/>
    <property type="molecule type" value="Genomic_DNA"/>
</dbReference>
<dbReference type="InterPro" id="IPR001789">
    <property type="entry name" value="Sig_transdc_resp-reg_receiver"/>
</dbReference>
<dbReference type="InterPro" id="IPR011006">
    <property type="entry name" value="CheY-like_superfamily"/>
</dbReference>
<dbReference type="InterPro" id="IPR050595">
    <property type="entry name" value="Bact_response_regulator"/>
</dbReference>
<organism evidence="4 5">
    <name type="scientific">Pseudobythopirellula maris</name>
    <dbReference type="NCBI Taxonomy" id="2527991"/>
    <lineage>
        <taxon>Bacteria</taxon>
        <taxon>Pseudomonadati</taxon>
        <taxon>Planctomycetota</taxon>
        <taxon>Planctomycetia</taxon>
        <taxon>Pirellulales</taxon>
        <taxon>Lacipirellulaceae</taxon>
        <taxon>Pseudobythopirellula</taxon>
    </lineage>
</organism>
<sequence>MTKKILIAEDDPDLLRLLVRRCQSLRHEVDSADDAILALCKLEGTLPDLAILDVDMPGGNGLSVCEMMSTHEQMRAIPTIMLTGNSDPDTIRRCHSLGAYYVQKSVDVWSRLEPLLRELLGEGTAPAEEAGEVKEVSETEQAVEAALHSGEGCLYAVQTDPNAESDTIIDAVFAALGVEGGDQAFESEPDSAEPADDRPWVLSVEDDDDIALALKLRLAESGYNMVRATAGVEGYRKAFMTAPSAILLDYELPNGNGDYVLRRLKESPATSDIPVIVLTGRREATIERQMRNLGADEFLTKPFDWRRLRESLERLVDTNAVGA</sequence>
<dbReference type="Pfam" id="PF00072">
    <property type="entry name" value="Response_reg"/>
    <property type="match status" value="2"/>
</dbReference>
<evidence type="ECO:0000256" key="2">
    <source>
        <dbReference type="PROSITE-ProRule" id="PRU00169"/>
    </source>
</evidence>
<dbReference type="OrthoDB" id="286140at2"/>
<dbReference type="GO" id="GO:0000160">
    <property type="term" value="P:phosphorelay signal transduction system"/>
    <property type="evidence" value="ECO:0007669"/>
    <property type="project" value="InterPro"/>
</dbReference>
<gene>
    <name evidence="4" type="primary">phoP</name>
    <name evidence="4" type="ORF">Mal64_12460</name>
</gene>
<dbReference type="CDD" id="cd00156">
    <property type="entry name" value="REC"/>
    <property type="match status" value="2"/>
</dbReference>
<dbReference type="Proteomes" id="UP000315440">
    <property type="component" value="Unassembled WGS sequence"/>
</dbReference>
<evidence type="ECO:0000313" key="5">
    <source>
        <dbReference type="Proteomes" id="UP000315440"/>
    </source>
</evidence>
<feature type="domain" description="Response regulatory" evidence="3">
    <location>
        <begin position="4"/>
        <end position="119"/>
    </location>
</feature>
<protein>
    <submittedName>
        <fullName evidence="4">Alkaline phosphatase synthesis transcriptional regulatory protein PhoP</fullName>
    </submittedName>
</protein>
<dbReference type="SUPFAM" id="SSF52172">
    <property type="entry name" value="CheY-like"/>
    <property type="match status" value="2"/>
</dbReference>
<dbReference type="Gene3D" id="3.40.50.2300">
    <property type="match status" value="2"/>
</dbReference>
<dbReference type="PANTHER" id="PTHR44591:SF3">
    <property type="entry name" value="RESPONSE REGULATORY DOMAIN-CONTAINING PROTEIN"/>
    <property type="match status" value="1"/>
</dbReference>
<evidence type="ECO:0000256" key="1">
    <source>
        <dbReference type="ARBA" id="ARBA00022553"/>
    </source>
</evidence>
<comment type="caution">
    <text evidence="4">The sequence shown here is derived from an EMBL/GenBank/DDBJ whole genome shotgun (WGS) entry which is preliminary data.</text>
</comment>
<feature type="domain" description="Response regulatory" evidence="3">
    <location>
        <begin position="200"/>
        <end position="316"/>
    </location>
</feature>
<keyword evidence="5" id="KW-1185">Reference proteome</keyword>
<reference evidence="4 5" key="1">
    <citation type="submission" date="2019-02" db="EMBL/GenBank/DDBJ databases">
        <title>Deep-cultivation of Planctomycetes and their phenomic and genomic characterization uncovers novel biology.</title>
        <authorList>
            <person name="Wiegand S."/>
            <person name="Jogler M."/>
            <person name="Boedeker C."/>
            <person name="Pinto D."/>
            <person name="Vollmers J."/>
            <person name="Rivas-Marin E."/>
            <person name="Kohn T."/>
            <person name="Peeters S.H."/>
            <person name="Heuer A."/>
            <person name="Rast P."/>
            <person name="Oberbeckmann S."/>
            <person name="Bunk B."/>
            <person name="Jeske O."/>
            <person name="Meyerdierks A."/>
            <person name="Storesund J.E."/>
            <person name="Kallscheuer N."/>
            <person name="Luecker S."/>
            <person name="Lage O.M."/>
            <person name="Pohl T."/>
            <person name="Merkel B.J."/>
            <person name="Hornburger P."/>
            <person name="Mueller R.-W."/>
            <person name="Bruemmer F."/>
            <person name="Labrenz M."/>
            <person name="Spormann A.M."/>
            <person name="Op Den Camp H."/>
            <person name="Overmann J."/>
            <person name="Amann R."/>
            <person name="Jetten M.S.M."/>
            <person name="Mascher T."/>
            <person name="Medema M.H."/>
            <person name="Devos D.P."/>
            <person name="Kaster A.-K."/>
            <person name="Ovreas L."/>
            <person name="Rohde M."/>
            <person name="Galperin M.Y."/>
            <person name="Jogler C."/>
        </authorList>
    </citation>
    <scope>NUCLEOTIDE SEQUENCE [LARGE SCALE GENOMIC DNA]</scope>
    <source>
        <strain evidence="4 5">Mal64</strain>
    </source>
</reference>
<dbReference type="AlphaFoldDB" id="A0A5C5ZTU1"/>
<feature type="modified residue" description="4-aspartylphosphate" evidence="2">
    <location>
        <position position="249"/>
    </location>
</feature>
<name>A0A5C5ZTU1_9BACT</name>
<keyword evidence="1 2" id="KW-0597">Phosphoprotein</keyword>
<dbReference type="SMART" id="SM00448">
    <property type="entry name" value="REC"/>
    <property type="match status" value="2"/>
</dbReference>
<feature type="modified residue" description="4-aspartylphosphate" evidence="2">
    <location>
        <position position="53"/>
    </location>
</feature>
<dbReference type="PROSITE" id="PS50110">
    <property type="entry name" value="RESPONSE_REGULATORY"/>
    <property type="match status" value="2"/>
</dbReference>
<evidence type="ECO:0000313" key="4">
    <source>
        <dbReference type="EMBL" id="TWT90849.1"/>
    </source>
</evidence>